<evidence type="ECO:0000313" key="2">
    <source>
        <dbReference type="EMBL" id="PNW77436.1"/>
    </source>
</evidence>
<sequence length="838" mass="86636">MSRWDEQFAGLGIAHLRSPSSVHPDPSSSYSLEMWAEQRRRCCELRPMEVMGKSADFRGPFDLPGTSLFRDFVGAVVRRYCLDSPGAVRRAKVLQLTPVPYCEPAAASTTSTSTSTSSSAGTAPPRYSHCVATLSDGSQVAARRVLLAVGSTNVPRLPPFAHGWVVAPTPPTPVPVHASSTSSATCMPTDMIRTAVGDTADEAAPADAVEPQPPSQLPGPNKVCLAQPKPQYLHSDNAPDNFTQSGPYGDAQQPVHLLAAAEPAAALHSEPAAAALVKAVESAAAPPPPWAGRMLHAWEVARCFSCRKPRALAHSGADNDCGAAASAAAAGGRGCSGGADSSCRSLAGQRVVVVGGGLTAAQLVALAAQHGSTDVVMLVRRKLQVKQFDVDVHWLGRMRQAHLHDFGRLAGGPAARLAALRAAVGGGSTTPEAAAVLRALQAKGVLRVEEEVEVEAADWSECCCVPPGGFVPPTAGARSTGSSGRSSGSGDDGSDCSSSSASEDDCSPRTPSSRGSCGSPRSPSTCGRGAGTAAAACARGYGSLPWAPHRAAGCWHLYLSRPLERPQYPQRHQGPAENSGTPGLACRRYGDGDDDDSEGGLLLHADHVWCATGSVVDAGRDPLLRRLQAQCRVELHGGLPELTPELRWCEGLDVFVAGAYAALRLGPGAGNLMGARTAAVRLVRLWQREAGADLCPYIKPPPPPQQLLQLQPQPAAQEAGDEAPEAVVANSTTASAVIERRPGLLAMATSSRRRPKGRKAAAEQAAAAAAVVVVGSSSTRGQQPAGPCAQEAAGGGGGTEVAEAVGRVELQPAGACERQALCYCDTIVRRDTVITPAA</sequence>
<dbReference type="InterPro" id="IPR036188">
    <property type="entry name" value="FAD/NAD-bd_sf"/>
</dbReference>
<feature type="region of interest" description="Disordered" evidence="1">
    <location>
        <begin position="104"/>
        <end position="124"/>
    </location>
</feature>
<feature type="region of interest" description="Disordered" evidence="1">
    <location>
        <begin position="566"/>
        <end position="592"/>
    </location>
</feature>
<dbReference type="Proteomes" id="UP000006906">
    <property type="component" value="Chromosome 10"/>
</dbReference>
<proteinExistence type="predicted"/>
<dbReference type="Gene3D" id="3.50.50.60">
    <property type="entry name" value="FAD/NAD(P)-binding domain"/>
    <property type="match status" value="1"/>
</dbReference>
<dbReference type="PANTHER" id="PTHR38663:SF1">
    <property type="entry name" value="L-ORNITHINE N(5)-MONOOXYGENASE"/>
    <property type="match status" value="1"/>
</dbReference>
<dbReference type="RefSeq" id="XP_042920124.1">
    <property type="nucleotide sequence ID" value="XM_043066727.1"/>
</dbReference>
<feature type="compositionally biased region" description="Low complexity" evidence="1">
    <location>
        <begin position="508"/>
        <end position="524"/>
    </location>
</feature>
<feature type="region of interest" description="Disordered" evidence="1">
    <location>
        <begin position="202"/>
        <end position="227"/>
    </location>
</feature>
<dbReference type="EMBL" id="CM008971">
    <property type="protein sequence ID" value="PNW77436.1"/>
    <property type="molecule type" value="Genomic_DNA"/>
</dbReference>
<accession>A0A2K3DA79</accession>
<dbReference type="EMBL" id="CM008971">
    <property type="protein sequence ID" value="PNW77437.1"/>
    <property type="molecule type" value="Genomic_DNA"/>
</dbReference>
<dbReference type="OrthoDB" id="546618at2759"/>
<dbReference type="Gramene" id="PNW77437">
    <property type="protein sequence ID" value="PNW77437"/>
    <property type="gene ID" value="CHLRE_10g436450v5"/>
</dbReference>
<feature type="compositionally biased region" description="Low complexity" evidence="1">
    <location>
        <begin position="781"/>
        <end position="792"/>
    </location>
</feature>
<feature type="compositionally biased region" description="Low complexity" evidence="1">
    <location>
        <begin position="474"/>
        <end position="501"/>
    </location>
</feature>
<feature type="region of interest" description="Disordered" evidence="1">
    <location>
        <begin position="778"/>
        <end position="799"/>
    </location>
</feature>
<dbReference type="GeneID" id="5716111"/>
<reference evidence="2 3" key="1">
    <citation type="journal article" date="2007" name="Science">
        <title>The Chlamydomonas genome reveals the evolution of key animal and plant functions.</title>
        <authorList>
            <person name="Merchant S.S."/>
            <person name="Prochnik S.E."/>
            <person name="Vallon O."/>
            <person name="Harris E.H."/>
            <person name="Karpowicz S.J."/>
            <person name="Witman G.B."/>
            <person name="Terry A."/>
            <person name="Salamov A."/>
            <person name="Fritz-Laylin L.K."/>
            <person name="Marechal-Drouard L."/>
            <person name="Marshall W.F."/>
            <person name="Qu L.H."/>
            <person name="Nelson D.R."/>
            <person name="Sanderfoot A.A."/>
            <person name="Spalding M.H."/>
            <person name="Kapitonov V.V."/>
            <person name="Ren Q."/>
            <person name="Ferris P."/>
            <person name="Lindquist E."/>
            <person name="Shapiro H."/>
            <person name="Lucas S.M."/>
            <person name="Grimwood J."/>
            <person name="Schmutz J."/>
            <person name="Cardol P."/>
            <person name="Cerutti H."/>
            <person name="Chanfreau G."/>
            <person name="Chen C.L."/>
            <person name="Cognat V."/>
            <person name="Croft M.T."/>
            <person name="Dent R."/>
            <person name="Dutcher S."/>
            <person name="Fernandez E."/>
            <person name="Fukuzawa H."/>
            <person name="Gonzalez-Ballester D."/>
            <person name="Gonzalez-Halphen D."/>
            <person name="Hallmann A."/>
            <person name="Hanikenne M."/>
            <person name="Hippler M."/>
            <person name="Inwood W."/>
            <person name="Jabbari K."/>
            <person name="Kalanon M."/>
            <person name="Kuras R."/>
            <person name="Lefebvre P.A."/>
            <person name="Lemaire S.D."/>
            <person name="Lobanov A.V."/>
            <person name="Lohr M."/>
            <person name="Manuell A."/>
            <person name="Meier I."/>
            <person name="Mets L."/>
            <person name="Mittag M."/>
            <person name="Mittelmeier T."/>
            <person name="Moroney J.V."/>
            <person name="Moseley J."/>
            <person name="Napoli C."/>
            <person name="Nedelcu A.M."/>
            <person name="Niyogi K."/>
            <person name="Novoselov S.V."/>
            <person name="Paulsen I.T."/>
            <person name="Pazour G."/>
            <person name="Purton S."/>
            <person name="Ral J.P."/>
            <person name="Riano-Pachon D.M."/>
            <person name="Riekhof W."/>
            <person name="Rymarquis L."/>
            <person name="Schroda M."/>
            <person name="Stern D."/>
            <person name="Umen J."/>
            <person name="Willows R."/>
            <person name="Wilson N."/>
            <person name="Zimmer S.L."/>
            <person name="Allmer J."/>
            <person name="Balk J."/>
            <person name="Bisova K."/>
            <person name="Chen C.J."/>
            <person name="Elias M."/>
            <person name="Gendler K."/>
            <person name="Hauser C."/>
            <person name="Lamb M.R."/>
            <person name="Ledford H."/>
            <person name="Long J.C."/>
            <person name="Minagawa J."/>
            <person name="Page M.D."/>
            <person name="Pan J."/>
            <person name="Pootakham W."/>
            <person name="Roje S."/>
            <person name="Rose A."/>
            <person name="Stahlberg E."/>
            <person name="Terauchi A.M."/>
            <person name="Yang P."/>
            <person name="Ball S."/>
            <person name="Bowler C."/>
            <person name="Dieckmann C.L."/>
            <person name="Gladyshev V.N."/>
            <person name="Green P."/>
            <person name="Jorgensen R."/>
            <person name="Mayfield S."/>
            <person name="Mueller-Roeber B."/>
            <person name="Rajamani S."/>
            <person name="Sayre R.T."/>
            <person name="Brokstein P."/>
            <person name="Dubchak I."/>
            <person name="Goodstein D."/>
            <person name="Hornick L."/>
            <person name="Huang Y.W."/>
            <person name="Jhaveri J."/>
            <person name="Luo Y."/>
            <person name="Martinez D."/>
            <person name="Ngau W.C."/>
            <person name="Otillar B."/>
            <person name="Poliakov A."/>
            <person name="Porter A."/>
            <person name="Szajkowski L."/>
            <person name="Werner G."/>
            <person name="Zhou K."/>
            <person name="Grigoriev I.V."/>
            <person name="Rokhsar D.S."/>
            <person name="Grossman A.R."/>
        </authorList>
    </citation>
    <scope>NUCLEOTIDE SEQUENCE [LARGE SCALE GENOMIC DNA]</scope>
    <source>
        <strain evidence="3">CC-503</strain>
        <strain evidence="2">CC-503 cw92 mt+</strain>
    </source>
</reference>
<keyword evidence="3" id="KW-1185">Reference proteome</keyword>
<organism evidence="2 3">
    <name type="scientific">Chlamydomonas reinhardtii</name>
    <name type="common">Chlamydomonas smithii</name>
    <dbReference type="NCBI Taxonomy" id="3055"/>
    <lineage>
        <taxon>Eukaryota</taxon>
        <taxon>Viridiplantae</taxon>
        <taxon>Chlorophyta</taxon>
        <taxon>core chlorophytes</taxon>
        <taxon>Chlorophyceae</taxon>
        <taxon>CS clade</taxon>
        <taxon>Chlamydomonadales</taxon>
        <taxon>Chlamydomonadaceae</taxon>
        <taxon>Chlamydomonas</taxon>
    </lineage>
</organism>
<protein>
    <recommendedName>
        <fullName evidence="4">L-ornithine N(5)-oxygenase</fullName>
    </recommendedName>
</protein>
<feature type="compositionally biased region" description="Low complexity" evidence="1">
    <location>
        <begin position="105"/>
        <end position="123"/>
    </location>
</feature>
<evidence type="ECO:0008006" key="4">
    <source>
        <dbReference type="Google" id="ProtNLM"/>
    </source>
</evidence>
<dbReference type="SUPFAM" id="SSF51905">
    <property type="entry name" value="FAD/NAD(P)-binding domain"/>
    <property type="match status" value="1"/>
</dbReference>
<feature type="region of interest" description="Disordered" evidence="1">
    <location>
        <begin position="474"/>
        <end position="524"/>
    </location>
</feature>
<dbReference type="AlphaFoldDB" id="A0A2K3DA79"/>
<gene>
    <name evidence="2" type="ORF">CHLRE_10g436450v5</name>
</gene>
<dbReference type="KEGG" id="cre:CHLRE_10g436450v5"/>
<dbReference type="Gramene" id="PNW77436">
    <property type="protein sequence ID" value="PNW77436"/>
    <property type="gene ID" value="CHLRE_10g436450v5"/>
</dbReference>
<reference evidence="2" key="2">
    <citation type="submission" date="2017-07" db="EMBL/GenBank/DDBJ databases">
        <title>WGS assembly of Chlamydomonas reinhardtii.</title>
        <authorList>
            <consortium name="Chlamydomonas Annotation Team"/>
            <consortium name="JGI Annotation Team"/>
            <person name="Merchant S.S."/>
            <person name="Prochnik S.E."/>
            <person name="Vallon O."/>
            <person name="Harris E.H."/>
            <person name="Karpowicz S.J."/>
            <person name="Witman G.B."/>
            <person name="Terry A."/>
            <person name="Salamov A."/>
            <person name="Fritz-Laylin L.K."/>
            <person name="Marechal-Drouard L."/>
            <person name="Marshall W.F."/>
            <person name="Qu L.H."/>
            <person name="Nelson D.R."/>
            <person name="Sanderfoot A.A."/>
            <person name="Spalding M.H."/>
            <person name="Kapitonov V.V."/>
            <person name="Ren Q."/>
            <person name="Ferris P."/>
            <person name="Lindquist E."/>
            <person name="Shapiro H."/>
            <person name="Lucas S.M."/>
            <person name="Grimwood J."/>
            <person name="Schmutz J."/>
            <person name="Grigoriev I.V."/>
            <person name="Rokhsar D.S."/>
        </authorList>
    </citation>
    <scope>NUCLEOTIDE SEQUENCE</scope>
    <source>
        <strain evidence="2">CC-503 cw92 mt+</strain>
    </source>
</reference>
<evidence type="ECO:0000313" key="3">
    <source>
        <dbReference type="Proteomes" id="UP000006906"/>
    </source>
</evidence>
<dbReference type="RefSeq" id="XP_042920125.1">
    <property type="nucleotide sequence ID" value="XM_043066728.1"/>
</dbReference>
<evidence type="ECO:0000256" key="1">
    <source>
        <dbReference type="SAM" id="MobiDB-lite"/>
    </source>
</evidence>
<dbReference type="PANTHER" id="PTHR38663">
    <property type="match status" value="1"/>
</dbReference>
<name>A0A2K3DA79_CHLRE</name>